<dbReference type="GO" id="GO:0006813">
    <property type="term" value="P:potassium ion transport"/>
    <property type="evidence" value="ECO:0007669"/>
    <property type="project" value="InterPro"/>
</dbReference>
<evidence type="ECO:0000256" key="1">
    <source>
        <dbReference type="ARBA" id="ARBA00004651"/>
    </source>
</evidence>
<dbReference type="InterPro" id="IPR006037">
    <property type="entry name" value="RCK_C"/>
</dbReference>
<dbReference type="Gene3D" id="1.10.287.70">
    <property type="match status" value="1"/>
</dbReference>
<dbReference type="InterPro" id="IPR036721">
    <property type="entry name" value="RCK_C_sf"/>
</dbReference>
<dbReference type="InterPro" id="IPR013099">
    <property type="entry name" value="K_chnl_dom"/>
</dbReference>
<dbReference type="Gene3D" id="3.40.50.720">
    <property type="entry name" value="NAD(P)-binding Rossmann-like Domain"/>
    <property type="match status" value="1"/>
</dbReference>
<feature type="transmembrane region" description="Helical" evidence="2">
    <location>
        <begin position="28"/>
        <end position="49"/>
    </location>
</feature>
<evidence type="ECO:0000259" key="4">
    <source>
        <dbReference type="PROSITE" id="PS51202"/>
    </source>
</evidence>
<dbReference type="OrthoDB" id="9785285at2"/>
<dbReference type="SUPFAM" id="SSF81324">
    <property type="entry name" value="Voltage-gated potassium channels"/>
    <property type="match status" value="1"/>
</dbReference>
<dbReference type="Pfam" id="PF02254">
    <property type="entry name" value="TrkA_N"/>
    <property type="match status" value="1"/>
</dbReference>
<gene>
    <name evidence="5" type="ordered locus">Spiaf_0281</name>
</gene>
<organism evidence="5 6">
    <name type="scientific">Spirochaeta africana (strain ATCC 700263 / DSM 8902 / Z-7692)</name>
    <dbReference type="NCBI Taxonomy" id="889378"/>
    <lineage>
        <taxon>Bacteria</taxon>
        <taxon>Pseudomonadati</taxon>
        <taxon>Spirochaetota</taxon>
        <taxon>Spirochaetia</taxon>
        <taxon>Spirochaetales</taxon>
        <taxon>Spirochaetaceae</taxon>
        <taxon>Spirochaeta</taxon>
    </lineage>
</organism>
<dbReference type="PANTHER" id="PTHR43833:SF9">
    <property type="entry name" value="POTASSIUM CHANNEL PROTEIN YUGO-RELATED"/>
    <property type="match status" value="1"/>
</dbReference>
<dbReference type="PATRIC" id="fig|889378.3.peg.287"/>
<accession>H9UFU6</accession>
<proteinExistence type="predicted"/>
<dbReference type="eggNOG" id="COG1226">
    <property type="taxonomic scope" value="Bacteria"/>
</dbReference>
<dbReference type="AlphaFoldDB" id="H9UFU6"/>
<dbReference type="InterPro" id="IPR036291">
    <property type="entry name" value="NAD(P)-bd_dom_sf"/>
</dbReference>
<dbReference type="Gene3D" id="3.30.70.1450">
    <property type="entry name" value="Regulator of K+ conductance, C-terminal domain"/>
    <property type="match status" value="1"/>
</dbReference>
<dbReference type="InterPro" id="IPR050721">
    <property type="entry name" value="Trk_Ktr_HKT_K-transport"/>
</dbReference>
<keyword evidence="2" id="KW-0472">Membrane</keyword>
<evidence type="ECO:0000256" key="2">
    <source>
        <dbReference type="SAM" id="Phobius"/>
    </source>
</evidence>
<dbReference type="HOGENOM" id="CLU_050982_0_1_12"/>
<feature type="transmembrane region" description="Helical" evidence="2">
    <location>
        <begin position="82"/>
        <end position="107"/>
    </location>
</feature>
<dbReference type="SUPFAM" id="SSF51735">
    <property type="entry name" value="NAD(P)-binding Rossmann-fold domains"/>
    <property type="match status" value="1"/>
</dbReference>
<comment type="subcellular location">
    <subcellularLocation>
        <location evidence="1">Cell membrane</location>
        <topology evidence="1">Multi-pass membrane protein</topology>
    </subcellularLocation>
</comment>
<keyword evidence="6" id="KW-1185">Reference proteome</keyword>
<reference evidence="6" key="1">
    <citation type="journal article" date="2013" name="Stand. Genomic Sci.">
        <title>Complete genome sequence of the halophilic bacterium Spirochaeta africana type strain (Z-7692(T)) from the alkaline Lake Magadi in the East African Rift.</title>
        <authorList>
            <person name="Liolos K."/>
            <person name="Abt B."/>
            <person name="Scheuner C."/>
            <person name="Teshima H."/>
            <person name="Held B."/>
            <person name="Lapidus A."/>
            <person name="Nolan M."/>
            <person name="Lucas S."/>
            <person name="Deshpande S."/>
            <person name="Cheng J.F."/>
            <person name="Tapia R."/>
            <person name="Goodwin L.A."/>
            <person name="Pitluck S."/>
            <person name="Pagani I."/>
            <person name="Ivanova N."/>
            <person name="Mavromatis K."/>
            <person name="Mikhailova N."/>
            <person name="Huntemann M."/>
            <person name="Pati A."/>
            <person name="Chen A."/>
            <person name="Palaniappan K."/>
            <person name="Land M."/>
            <person name="Rohde M."/>
            <person name="Tindall B.J."/>
            <person name="Detter J.C."/>
            <person name="Goker M."/>
            <person name="Bristow J."/>
            <person name="Eisen J.A."/>
            <person name="Markowitz V."/>
            <person name="Hugenholtz P."/>
            <person name="Woyke T."/>
            <person name="Klenk H.P."/>
            <person name="Kyrpides N.C."/>
        </authorList>
    </citation>
    <scope>NUCLEOTIDE SEQUENCE</scope>
    <source>
        <strain evidence="6">ATCC 700263 / DSM 8902 / Z-7692</strain>
    </source>
</reference>
<dbReference type="EMBL" id="CP003282">
    <property type="protein sequence ID" value="AFG36389.1"/>
    <property type="molecule type" value="Genomic_DNA"/>
</dbReference>
<dbReference type="PROSITE" id="PS51202">
    <property type="entry name" value="RCK_C"/>
    <property type="match status" value="1"/>
</dbReference>
<dbReference type="Pfam" id="PF07885">
    <property type="entry name" value="Ion_trans_2"/>
    <property type="match status" value="1"/>
</dbReference>
<keyword evidence="2" id="KW-0812">Transmembrane</keyword>
<feature type="domain" description="RCK N-terminal" evidence="3">
    <location>
        <begin position="125"/>
        <end position="241"/>
    </location>
</feature>
<feature type="domain" description="RCK C-terminal" evidence="4">
    <location>
        <begin position="265"/>
        <end position="350"/>
    </location>
</feature>
<evidence type="ECO:0000259" key="3">
    <source>
        <dbReference type="PROSITE" id="PS51201"/>
    </source>
</evidence>
<dbReference type="SUPFAM" id="SSF116726">
    <property type="entry name" value="TrkA C-terminal domain-like"/>
    <property type="match status" value="1"/>
</dbReference>
<dbReference type="InterPro" id="IPR003148">
    <property type="entry name" value="RCK_N"/>
</dbReference>
<evidence type="ECO:0000313" key="6">
    <source>
        <dbReference type="Proteomes" id="UP000007383"/>
    </source>
</evidence>
<sequence>MPARYNTGMHRRQTQLHTVSRTTLSQQVAISAFILAAAIAVGTGGYILIEGWSLGDAFYMTMITLTTTGFGEVRPLTPGGRLLTVFVIMSGLASLAYLGGRTVQLLVESYVIRRKRMERKIASLRNHIIVCGFGRMGRHVCEDLASEKAPFVVIENDPEVLEALDHSGYLHLIGDASADEVLRKAQVEHARGLISVVSSDAENVFTTITAKALNPELFVVTRAVNDQTEPKLKTAGADRVIKPYELVGHRLTQLVLRPGIVEYMETVARAHGQDISIEEVVLLENSPLAGKTLAESPLRSELNIIVVAIQQTNGRLLYNPPSSQILQANDRLVAIGELSRLRDLGALCAGPS</sequence>
<dbReference type="GO" id="GO:0005886">
    <property type="term" value="C:plasma membrane"/>
    <property type="evidence" value="ECO:0007669"/>
    <property type="project" value="UniProtKB-SubCell"/>
</dbReference>
<dbReference type="Pfam" id="PF02080">
    <property type="entry name" value="TrkA_C"/>
    <property type="match status" value="1"/>
</dbReference>
<evidence type="ECO:0000313" key="5">
    <source>
        <dbReference type="EMBL" id="AFG36389.1"/>
    </source>
</evidence>
<dbReference type="STRING" id="889378.Spiaf_0281"/>
<dbReference type="KEGG" id="sfc:Spiaf_0281"/>
<dbReference type="PANTHER" id="PTHR43833">
    <property type="entry name" value="POTASSIUM CHANNEL PROTEIN 2-RELATED-RELATED"/>
    <property type="match status" value="1"/>
</dbReference>
<protein>
    <submittedName>
        <fullName evidence="5">K+ transport system, NAD-binding component</fullName>
    </submittedName>
</protein>
<name>H9UFU6_SPIAZ</name>
<dbReference type="PROSITE" id="PS51201">
    <property type="entry name" value="RCK_N"/>
    <property type="match status" value="1"/>
</dbReference>
<keyword evidence="2" id="KW-1133">Transmembrane helix</keyword>
<dbReference type="GO" id="GO:0008324">
    <property type="term" value="F:monoatomic cation transmembrane transporter activity"/>
    <property type="evidence" value="ECO:0007669"/>
    <property type="project" value="InterPro"/>
</dbReference>
<dbReference type="Proteomes" id="UP000007383">
    <property type="component" value="Chromosome"/>
</dbReference>